<organism evidence="1 2">
    <name type="scientific">Tychonema bourrellyi FEM_GT703</name>
    <dbReference type="NCBI Taxonomy" id="2040638"/>
    <lineage>
        <taxon>Bacteria</taxon>
        <taxon>Bacillati</taxon>
        <taxon>Cyanobacteriota</taxon>
        <taxon>Cyanophyceae</taxon>
        <taxon>Oscillatoriophycideae</taxon>
        <taxon>Oscillatoriales</taxon>
        <taxon>Microcoleaceae</taxon>
        <taxon>Tychonema</taxon>
    </lineage>
</organism>
<name>A0A2G4F6S2_9CYAN</name>
<dbReference type="AlphaFoldDB" id="A0A2G4F6S2"/>
<dbReference type="Pfam" id="PF14384">
    <property type="entry name" value="BrnA_antitoxin"/>
    <property type="match status" value="1"/>
</dbReference>
<evidence type="ECO:0000313" key="1">
    <source>
        <dbReference type="EMBL" id="PHX57401.1"/>
    </source>
</evidence>
<dbReference type="EMBL" id="NXIB02000001">
    <property type="protein sequence ID" value="PHX57401.1"/>
    <property type="molecule type" value="Genomic_DNA"/>
</dbReference>
<gene>
    <name evidence="1" type="ORF">CP500_000220</name>
</gene>
<comment type="caution">
    <text evidence="1">The sequence shown here is derived from an EMBL/GenBank/DDBJ whole genome shotgun (WGS) entry which is preliminary data.</text>
</comment>
<accession>A0A2G4F6S2</accession>
<protein>
    <recommendedName>
        <fullName evidence="3">3-oxoacyl-ACP synthase</fullName>
    </recommendedName>
</protein>
<keyword evidence="2" id="KW-1185">Reference proteome</keyword>
<dbReference type="InterPro" id="IPR025528">
    <property type="entry name" value="BrnA_antitoxin"/>
</dbReference>
<sequence>MNNEFTSSKSETDWERLDAMTDEDIDFSDCPEITPEMFAKAVVRRGLPNPKTKAQVTLRIDSDVLEWFKSQGRGYQTQINALLREYMKAHQ</sequence>
<evidence type="ECO:0000313" key="2">
    <source>
        <dbReference type="Proteomes" id="UP000226442"/>
    </source>
</evidence>
<proteinExistence type="predicted"/>
<reference evidence="1" key="1">
    <citation type="submission" date="2017-10" db="EMBL/GenBank/DDBJ databases">
        <title>Draft genome sequence of the planktic cyanobacteria Tychonema bourrellyi isolated from alpine lentic freshwater.</title>
        <authorList>
            <person name="Tett A."/>
            <person name="Armanini F."/>
            <person name="Asnicar F."/>
            <person name="Boscaini A."/>
            <person name="Pasolli E."/>
            <person name="Zolfo M."/>
            <person name="Donati C."/>
            <person name="Salmaso N."/>
            <person name="Segata N."/>
        </authorList>
    </citation>
    <scope>NUCLEOTIDE SEQUENCE</scope>
    <source>
        <strain evidence="1">FEM_GT703</strain>
    </source>
</reference>
<evidence type="ECO:0008006" key="3">
    <source>
        <dbReference type="Google" id="ProtNLM"/>
    </source>
</evidence>
<dbReference type="OrthoDB" id="9796641at2"/>
<dbReference type="Proteomes" id="UP000226442">
    <property type="component" value="Unassembled WGS sequence"/>
</dbReference>